<organism evidence="1 2">
    <name type="scientific">Platanthera zijinensis</name>
    <dbReference type="NCBI Taxonomy" id="2320716"/>
    <lineage>
        <taxon>Eukaryota</taxon>
        <taxon>Viridiplantae</taxon>
        <taxon>Streptophyta</taxon>
        <taxon>Embryophyta</taxon>
        <taxon>Tracheophyta</taxon>
        <taxon>Spermatophyta</taxon>
        <taxon>Magnoliopsida</taxon>
        <taxon>Liliopsida</taxon>
        <taxon>Asparagales</taxon>
        <taxon>Orchidaceae</taxon>
        <taxon>Orchidoideae</taxon>
        <taxon>Orchideae</taxon>
        <taxon>Orchidinae</taxon>
        <taxon>Platanthera</taxon>
    </lineage>
</organism>
<reference evidence="1 2" key="1">
    <citation type="journal article" date="2022" name="Nat. Plants">
        <title>Genomes of leafy and leafless Platanthera orchids illuminate the evolution of mycoheterotrophy.</title>
        <authorList>
            <person name="Li M.H."/>
            <person name="Liu K.W."/>
            <person name="Li Z."/>
            <person name="Lu H.C."/>
            <person name="Ye Q.L."/>
            <person name="Zhang D."/>
            <person name="Wang J.Y."/>
            <person name="Li Y.F."/>
            <person name="Zhong Z.M."/>
            <person name="Liu X."/>
            <person name="Yu X."/>
            <person name="Liu D.K."/>
            <person name="Tu X.D."/>
            <person name="Liu B."/>
            <person name="Hao Y."/>
            <person name="Liao X.Y."/>
            <person name="Jiang Y.T."/>
            <person name="Sun W.H."/>
            <person name="Chen J."/>
            <person name="Chen Y.Q."/>
            <person name="Ai Y."/>
            <person name="Zhai J.W."/>
            <person name="Wu S.S."/>
            <person name="Zhou Z."/>
            <person name="Hsiao Y.Y."/>
            <person name="Wu W.L."/>
            <person name="Chen Y.Y."/>
            <person name="Lin Y.F."/>
            <person name="Hsu J.L."/>
            <person name="Li C.Y."/>
            <person name="Wang Z.W."/>
            <person name="Zhao X."/>
            <person name="Zhong W.Y."/>
            <person name="Ma X.K."/>
            <person name="Ma L."/>
            <person name="Huang J."/>
            <person name="Chen G.Z."/>
            <person name="Huang M.Z."/>
            <person name="Huang L."/>
            <person name="Peng D.H."/>
            <person name="Luo Y.B."/>
            <person name="Zou S.Q."/>
            <person name="Chen S.P."/>
            <person name="Lan S."/>
            <person name="Tsai W.C."/>
            <person name="Van de Peer Y."/>
            <person name="Liu Z.J."/>
        </authorList>
    </citation>
    <scope>NUCLEOTIDE SEQUENCE [LARGE SCALE GENOMIC DNA]</scope>
    <source>
        <strain evidence="1">Lor287</strain>
    </source>
</reference>
<comment type="caution">
    <text evidence="1">The sequence shown here is derived from an EMBL/GenBank/DDBJ whole genome shotgun (WGS) entry which is preliminary data.</text>
</comment>
<keyword evidence="2" id="KW-1185">Reference proteome</keyword>
<sequence>MAATRGSDDHVRQRLSLCFETLNAEEERRRRPAKSLIRKGTFAKYDFGWWGNLKHYQRLQPPAFNLGSIPESLPLWMAYGGNDALADLTDLNRTINELKSKPELCYIECYGHIDFILSVNAKNDVYSDLIRFLCSREGTSSS</sequence>
<dbReference type="Proteomes" id="UP001418222">
    <property type="component" value="Unassembled WGS sequence"/>
</dbReference>
<gene>
    <name evidence="1" type="primary">LIP1</name>
    <name evidence="1" type="ORF">KSP39_PZI014319</name>
</gene>
<accession>A0AAP0B9Q8</accession>
<evidence type="ECO:0000313" key="1">
    <source>
        <dbReference type="EMBL" id="KAK8934125.1"/>
    </source>
</evidence>
<dbReference type="EMBL" id="JBBWWQ010000012">
    <property type="protein sequence ID" value="KAK8934125.1"/>
    <property type="molecule type" value="Genomic_DNA"/>
</dbReference>
<dbReference type="InterPro" id="IPR029058">
    <property type="entry name" value="AB_hydrolase_fold"/>
</dbReference>
<dbReference type="PANTHER" id="PTHR11005">
    <property type="entry name" value="LYSOSOMAL ACID LIPASE-RELATED"/>
    <property type="match status" value="1"/>
</dbReference>
<proteinExistence type="predicted"/>
<dbReference type="AlphaFoldDB" id="A0AAP0B9Q8"/>
<evidence type="ECO:0000313" key="2">
    <source>
        <dbReference type="Proteomes" id="UP001418222"/>
    </source>
</evidence>
<dbReference type="SUPFAM" id="SSF53474">
    <property type="entry name" value="alpha/beta-Hydrolases"/>
    <property type="match status" value="1"/>
</dbReference>
<protein>
    <submittedName>
        <fullName evidence="1">Triacylglycerol lipase 1</fullName>
    </submittedName>
</protein>
<name>A0AAP0B9Q8_9ASPA</name>
<dbReference type="Gene3D" id="3.40.50.1820">
    <property type="entry name" value="alpha/beta hydrolase"/>
    <property type="match status" value="1"/>
</dbReference>